<name>A0A4Y9RZT8_9CAUL</name>
<proteinExistence type="predicted"/>
<dbReference type="EMBL" id="SPVH01000002">
    <property type="protein sequence ID" value="TFW14423.1"/>
    <property type="molecule type" value="Genomic_DNA"/>
</dbReference>
<dbReference type="AlphaFoldDB" id="A0A4Y9RZT8"/>
<evidence type="ECO:0000313" key="2">
    <source>
        <dbReference type="EMBL" id="TFW14423.1"/>
    </source>
</evidence>
<reference evidence="2 3" key="1">
    <citation type="submission" date="2019-03" db="EMBL/GenBank/DDBJ databases">
        <title>Draft genome of Brevundimonas sp. a heavy metal resistant soil bacteria.</title>
        <authorList>
            <person name="Soto J."/>
        </authorList>
    </citation>
    <scope>NUCLEOTIDE SEQUENCE [LARGE SCALE GENOMIC DNA]</scope>
    <source>
        <strain evidence="2 3">B-10</strain>
    </source>
</reference>
<dbReference type="OrthoDB" id="7596072at2"/>
<dbReference type="Pfam" id="PF22262">
    <property type="entry name" value="DUF6950"/>
    <property type="match status" value="1"/>
</dbReference>
<feature type="domain" description="DUF6950" evidence="1">
    <location>
        <begin position="8"/>
        <end position="144"/>
    </location>
</feature>
<dbReference type="Proteomes" id="UP000298216">
    <property type="component" value="Unassembled WGS sequence"/>
</dbReference>
<gene>
    <name evidence="2" type="ORF">EGY25_04315</name>
</gene>
<evidence type="ECO:0000313" key="3">
    <source>
        <dbReference type="Proteomes" id="UP000298216"/>
    </source>
</evidence>
<evidence type="ECO:0000259" key="1">
    <source>
        <dbReference type="Pfam" id="PF22262"/>
    </source>
</evidence>
<dbReference type="InterPro" id="IPR053802">
    <property type="entry name" value="DUF6950"/>
</dbReference>
<comment type="caution">
    <text evidence="2">The sequence shown here is derived from an EMBL/GenBank/DDBJ whole genome shotgun (WGS) entry which is preliminary data.</text>
</comment>
<organism evidence="2 3">
    <name type="scientific">Brevundimonas intermedia</name>
    <dbReference type="NCBI Taxonomy" id="74315"/>
    <lineage>
        <taxon>Bacteria</taxon>
        <taxon>Pseudomonadati</taxon>
        <taxon>Pseudomonadota</taxon>
        <taxon>Alphaproteobacteria</taxon>
        <taxon>Caulobacterales</taxon>
        <taxon>Caulobacteraceae</taxon>
        <taxon>Brevundimonas</taxon>
    </lineage>
</organism>
<protein>
    <recommendedName>
        <fullName evidence="1">DUF6950 domain-containing protein</fullName>
    </recommendedName>
</protein>
<keyword evidence="3" id="KW-1185">Reference proteome</keyword>
<sequence length="146" mass="15343">MTQGKGVALAAWLDRAVDTPRAWGQHDCTLWPADWVAACGHDDPASGWRGRYRTALGAARLAGRAGGLQALWQGGADAAGLMTVERSRAGDVGLLPMATRGVGPRLSGLVGAICIGGGEWAVVTQDGLWLGRASPVQAWRTAWRTR</sequence>
<accession>A0A4Y9RZT8</accession>
<dbReference type="RefSeq" id="WP_135193808.1">
    <property type="nucleotide sequence ID" value="NZ_SPVH01000002.1"/>
</dbReference>